<dbReference type="Pfam" id="PF22451">
    <property type="entry name" value="NirdL-like_HTH"/>
    <property type="match status" value="1"/>
</dbReference>
<reference evidence="8 9" key="1">
    <citation type="submission" date="2017-04" db="EMBL/GenBank/DDBJ databases">
        <authorList>
            <person name="Afonso C.L."/>
            <person name="Miller P.J."/>
            <person name="Scott M.A."/>
            <person name="Spackman E."/>
            <person name="Goraichik I."/>
            <person name="Dimitrov K.M."/>
            <person name="Suarez D.L."/>
            <person name="Swayne D.E."/>
        </authorList>
    </citation>
    <scope>NUCLEOTIDE SEQUENCE [LARGE SCALE GENOMIC DNA]</scope>
    <source>
        <strain evidence="8 9">DSM 11270</strain>
    </source>
</reference>
<dbReference type="Proteomes" id="UP000192731">
    <property type="component" value="Unassembled WGS sequence"/>
</dbReference>
<feature type="domain" description="Siroheme decarboxylase NirL-like HTH" evidence="7">
    <location>
        <begin position="6"/>
        <end position="52"/>
    </location>
</feature>
<accession>A0A1W1VFZ1</accession>
<dbReference type="AlphaFoldDB" id="A0A1W1VFZ1"/>
<dbReference type="PANTHER" id="PTHR43413:SF1">
    <property type="entry name" value="SIROHEME DECARBOXYLASE NIRL SUBUNIT"/>
    <property type="match status" value="1"/>
</dbReference>
<dbReference type="RefSeq" id="WP_084053567.1">
    <property type="nucleotide sequence ID" value="NZ_FWWT01000020.1"/>
</dbReference>
<dbReference type="GO" id="GO:0003677">
    <property type="term" value="F:DNA binding"/>
    <property type="evidence" value="ECO:0007669"/>
    <property type="project" value="UniProtKB-KW"/>
</dbReference>
<dbReference type="InterPro" id="IPR053953">
    <property type="entry name" value="NirdL-like_HTH"/>
</dbReference>
<dbReference type="STRING" id="656914.SAMN00017405_1934"/>
<evidence type="ECO:0000256" key="3">
    <source>
        <dbReference type="ARBA" id="ARBA00023457"/>
    </source>
</evidence>
<comment type="catalytic activity">
    <reaction evidence="5">
        <text>siroheme + 2 H(+) = 12,18-didecarboxysiroheme + 2 CO2</text>
        <dbReference type="Rhea" id="RHEA:19093"/>
        <dbReference type="ChEBI" id="CHEBI:15378"/>
        <dbReference type="ChEBI" id="CHEBI:16526"/>
        <dbReference type="ChEBI" id="CHEBI:60052"/>
        <dbReference type="ChEBI" id="CHEBI:140497"/>
        <dbReference type="EC" id="4.1.1.111"/>
    </reaction>
</comment>
<organism evidence="8 9">
    <name type="scientific">Desulfonispora thiosulfatigenes DSM 11270</name>
    <dbReference type="NCBI Taxonomy" id="656914"/>
    <lineage>
        <taxon>Bacteria</taxon>
        <taxon>Bacillati</taxon>
        <taxon>Bacillota</taxon>
        <taxon>Clostridia</taxon>
        <taxon>Eubacteriales</taxon>
        <taxon>Peptococcaceae</taxon>
        <taxon>Desulfonispora</taxon>
    </lineage>
</organism>
<evidence type="ECO:0000256" key="5">
    <source>
        <dbReference type="ARBA" id="ARBA00048470"/>
    </source>
</evidence>
<evidence type="ECO:0000259" key="6">
    <source>
        <dbReference type="Pfam" id="PF17805"/>
    </source>
</evidence>
<evidence type="ECO:0000313" key="8">
    <source>
        <dbReference type="EMBL" id="SMB92255.1"/>
    </source>
</evidence>
<dbReference type="EC" id="4.1.1.111" evidence="4"/>
<dbReference type="Pfam" id="PF17805">
    <property type="entry name" value="AsnC_trans_reg2"/>
    <property type="match status" value="1"/>
</dbReference>
<gene>
    <name evidence="8" type="ORF">SAMN00017405_1934</name>
</gene>
<evidence type="ECO:0000256" key="4">
    <source>
        <dbReference type="ARBA" id="ARBA00023471"/>
    </source>
</evidence>
<dbReference type="PANTHER" id="PTHR43413">
    <property type="entry name" value="TRANSCRIPTIONAL REGULATOR, ASNC FAMILY"/>
    <property type="match status" value="1"/>
</dbReference>
<comment type="pathway">
    <text evidence="2">Porphyrin-containing compound metabolism.</text>
</comment>
<dbReference type="GO" id="GO:0016829">
    <property type="term" value="F:lyase activity"/>
    <property type="evidence" value="ECO:0007669"/>
    <property type="project" value="UniProtKB-KW"/>
</dbReference>
<name>A0A1W1VFZ1_DESTI</name>
<dbReference type="OrthoDB" id="9806536at2"/>
<dbReference type="EMBL" id="FWWT01000020">
    <property type="protein sequence ID" value="SMB92255.1"/>
    <property type="molecule type" value="Genomic_DNA"/>
</dbReference>
<proteinExistence type="inferred from homology"/>
<keyword evidence="1" id="KW-0456">Lyase</keyword>
<comment type="similarity">
    <text evidence="3">Belongs to the Ahb/Nir family.</text>
</comment>
<dbReference type="InterPro" id="IPR040523">
    <property type="entry name" value="AsnC_trans_reg2"/>
</dbReference>
<keyword evidence="8" id="KW-0238">DNA-binding</keyword>
<protein>
    <recommendedName>
        <fullName evidence="4">siroheme decarboxylase</fullName>
        <ecNumber evidence="4">4.1.1.111</ecNumber>
    </recommendedName>
</protein>
<dbReference type="Gene3D" id="3.30.70.3460">
    <property type="match status" value="1"/>
</dbReference>
<sequence>MLSELDKKIVREVQGDLPLDPRPYKVIAQRLGIEEDFLIDKINEFLEKGYIRRMGAALRHRKIGLKANPMIVWQVPKDKIDEVGTKLSSLSQVTHCYHRKELPKLNYNVYSMIHAETREDCYELAKEMSKMIGIEKYNLLFSEKELKKTSMKYFMED</sequence>
<evidence type="ECO:0000256" key="1">
    <source>
        <dbReference type="ARBA" id="ARBA00023239"/>
    </source>
</evidence>
<dbReference type="InterPro" id="IPR050684">
    <property type="entry name" value="HTH-Siroheme_Decarb"/>
</dbReference>
<evidence type="ECO:0000256" key="2">
    <source>
        <dbReference type="ARBA" id="ARBA00023444"/>
    </source>
</evidence>
<evidence type="ECO:0000259" key="7">
    <source>
        <dbReference type="Pfam" id="PF22451"/>
    </source>
</evidence>
<evidence type="ECO:0000313" key="9">
    <source>
        <dbReference type="Proteomes" id="UP000192731"/>
    </source>
</evidence>
<keyword evidence="9" id="KW-1185">Reference proteome</keyword>
<feature type="domain" description="Siroheme decarboxylase AsnC-like ligand binding" evidence="6">
    <location>
        <begin position="62"/>
        <end position="147"/>
    </location>
</feature>